<gene>
    <name evidence="2" type="ORF">CHL78_017140</name>
</gene>
<accession>A0A371IYU8</accession>
<feature type="transmembrane region" description="Helical" evidence="1">
    <location>
        <begin position="12"/>
        <end position="31"/>
    </location>
</feature>
<feature type="transmembrane region" description="Helical" evidence="1">
    <location>
        <begin position="43"/>
        <end position="62"/>
    </location>
</feature>
<keyword evidence="3" id="KW-1185">Reference proteome</keyword>
<dbReference type="EMBL" id="NOJY02000056">
    <property type="protein sequence ID" value="RDY25655.1"/>
    <property type="molecule type" value="Genomic_DNA"/>
</dbReference>
<keyword evidence="1" id="KW-0812">Transmembrane</keyword>
<sequence>MSDITGVKLEISKLIALVVDVVILLMIGKVVTSIDSTTVEVVVLISFITVSVLADIKLIIVFDKTDTLPTASVDEYEIESTIEIKFVKTGEDTTVLVCNMFCKILSGLIEMSFTTSTVVVDIDLIILVLLNSKDTFPITGDVLVKIDADLITVVLDIESIADIEFILFKEP</sequence>
<comment type="caution">
    <text evidence="2">The sequence shown here is derived from an EMBL/GenBank/DDBJ whole genome shotgun (WGS) entry which is preliminary data.</text>
</comment>
<proteinExistence type="predicted"/>
<keyword evidence="1" id="KW-0472">Membrane</keyword>
<name>A0A371IYU8_9FIRM</name>
<keyword evidence="1" id="KW-1133">Transmembrane helix</keyword>
<evidence type="ECO:0000313" key="3">
    <source>
        <dbReference type="Proteomes" id="UP000215694"/>
    </source>
</evidence>
<dbReference type="Proteomes" id="UP000215694">
    <property type="component" value="Unassembled WGS sequence"/>
</dbReference>
<reference evidence="2 3" key="1">
    <citation type="journal article" date="2017" name="Genome Announc.">
        <title>Draft Genome Sequence of Romboutsia weinsteinii sp. nov. Strain CCRI-19649(T) Isolated from Surface Water.</title>
        <authorList>
            <person name="Maheux A.F."/>
            <person name="Boudreau D.K."/>
            <person name="Berube E."/>
            <person name="Boissinot M."/>
            <person name="Cantin P."/>
            <person name="Raymond F."/>
            <person name="Corbeil J."/>
            <person name="Omar R.F."/>
            <person name="Bergeron M.G."/>
        </authorList>
    </citation>
    <scope>NUCLEOTIDE SEQUENCE [LARGE SCALE GENOMIC DNA]</scope>
    <source>
        <strain evidence="2 3">CCRI-19649</strain>
    </source>
</reference>
<evidence type="ECO:0000313" key="2">
    <source>
        <dbReference type="EMBL" id="RDY25655.1"/>
    </source>
</evidence>
<dbReference type="AlphaFoldDB" id="A0A371IYU8"/>
<protein>
    <submittedName>
        <fullName evidence="2">Uncharacterized protein</fullName>
    </submittedName>
</protein>
<organism evidence="2 3">
    <name type="scientific">Romboutsia weinsteinii</name>
    <dbReference type="NCBI Taxonomy" id="2020949"/>
    <lineage>
        <taxon>Bacteria</taxon>
        <taxon>Bacillati</taxon>
        <taxon>Bacillota</taxon>
        <taxon>Clostridia</taxon>
        <taxon>Peptostreptococcales</taxon>
        <taxon>Peptostreptococcaceae</taxon>
        <taxon>Romboutsia</taxon>
    </lineage>
</organism>
<evidence type="ECO:0000256" key="1">
    <source>
        <dbReference type="SAM" id="Phobius"/>
    </source>
</evidence>